<feature type="binding site" evidence="9">
    <location>
        <position position="233"/>
    </location>
    <ligand>
        <name>Mg(2+)</name>
        <dbReference type="ChEBI" id="CHEBI:18420"/>
        <label>1</label>
        <note>catalytic</note>
    </ligand>
</feature>
<dbReference type="InterPro" id="IPR033942">
    <property type="entry name" value="IMPase"/>
</dbReference>
<dbReference type="PANTHER" id="PTHR20854:SF4">
    <property type="entry name" value="INOSITOL-1-MONOPHOSPHATASE-RELATED"/>
    <property type="match status" value="1"/>
</dbReference>
<evidence type="ECO:0000256" key="2">
    <source>
        <dbReference type="ARBA" id="ARBA00001946"/>
    </source>
</evidence>
<dbReference type="InterPro" id="IPR020583">
    <property type="entry name" value="Inositol_monoP_metal-BS"/>
</dbReference>
<dbReference type="PANTHER" id="PTHR20854">
    <property type="entry name" value="INOSITOL MONOPHOSPHATASE"/>
    <property type="match status" value="1"/>
</dbReference>
<dbReference type="RefSeq" id="XP_022629987.1">
    <property type="nucleotide sequence ID" value="XM_022770670.1"/>
</dbReference>
<evidence type="ECO:0000313" key="12">
    <source>
        <dbReference type="Proteomes" id="UP000054304"/>
    </source>
</evidence>
<feature type="binding site" evidence="9">
    <location>
        <position position="75"/>
    </location>
    <ligand>
        <name>Mg(2+)</name>
        <dbReference type="ChEBI" id="CHEBI:18420"/>
        <label>1</label>
        <note>catalytic</note>
    </ligand>
</feature>
<feature type="binding site" evidence="9">
    <location>
        <position position="97"/>
    </location>
    <ligand>
        <name>Mg(2+)</name>
        <dbReference type="ChEBI" id="CHEBI:18420"/>
        <label>1</label>
        <note>catalytic</note>
    </ligand>
</feature>
<comment type="cofactor">
    <cofactor evidence="2 9 10">
        <name>Mg(2+)</name>
        <dbReference type="ChEBI" id="CHEBI:18420"/>
    </cofactor>
</comment>
<evidence type="ECO:0000256" key="8">
    <source>
        <dbReference type="ARBA" id="ARBA00022842"/>
    </source>
</evidence>
<dbReference type="GO" id="GO:0006021">
    <property type="term" value="P:inositol biosynthetic process"/>
    <property type="evidence" value="ECO:0007669"/>
    <property type="project" value="UniProtKB-UniPathway"/>
</dbReference>
<dbReference type="EMBL" id="LN736368">
    <property type="protein sequence ID" value="CEP63775.1"/>
    <property type="molecule type" value="Genomic_DNA"/>
</dbReference>
<dbReference type="OrthoDB" id="10254945at2759"/>
<evidence type="ECO:0000256" key="6">
    <source>
        <dbReference type="ARBA" id="ARBA00022723"/>
    </source>
</evidence>
<comment type="catalytic activity">
    <reaction evidence="1 10">
        <text>a myo-inositol phosphate + H2O = myo-inositol + phosphate</text>
        <dbReference type="Rhea" id="RHEA:24056"/>
        <dbReference type="ChEBI" id="CHEBI:15377"/>
        <dbReference type="ChEBI" id="CHEBI:17268"/>
        <dbReference type="ChEBI" id="CHEBI:43474"/>
        <dbReference type="ChEBI" id="CHEBI:84139"/>
        <dbReference type="EC" id="3.1.3.25"/>
    </reaction>
</comment>
<dbReference type="GeneID" id="34687295"/>
<dbReference type="SUPFAM" id="SSF56655">
    <property type="entry name" value="Carbohydrate phosphatase"/>
    <property type="match status" value="1"/>
</dbReference>
<dbReference type="Gene3D" id="3.30.540.10">
    <property type="entry name" value="Fructose-1,6-Bisphosphatase, subunit A, domain 1"/>
    <property type="match status" value="1"/>
</dbReference>
<dbReference type="STRING" id="1245769.A0A0C7NBJ0"/>
<dbReference type="CDD" id="cd01639">
    <property type="entry name" value="IMPase"/>
    <property type="match status" value="1"/>
</dbReference>
<comment type="similarity">
    <text evidence="4 10">Belongs to the inositol monophosphatase superfamily.</text>
</comment>
<evidence type="ECO:0000256" key="9">
    <source>
        <dbReference type="PIRSR" id="PIRSR600760-2"/>
    </source>
</evidence>
<dbReference type="AlphaFoldDB" id="A0A0C7NBJ0"/>
<protein>
    <recommendedName>
        <fullName evidence="10">Inositol-1-monophosphatase</fullName>
        <ecNumber evidence="10">3.1.3.25</ecNumber>
    </recommendedName>
</protein>
<keyword evidence="6 9" id="KW-0479">Metal-binding</keyword>
<comment type="pathway">
    <text evidence="3 10">Polyol metabolism; myo-inositol biosynthesis; myo-inositol from D-glucose 6-phosphate: step 2/2.</text>
</comment>
<keyword evidence="12" id="KW-1185">Reference proteome</keyword>
<evidence type="ECO:0000256" key="10">
    <source>
        <dbReference type="RuleBase" id="RU364068"/>
    </source>
</evidence>
<name>A0A0C7NBJ0_9SACH</name>
<dbReference type="GO" id="GO:0007165">
    <property type="term" value="P:signal transduction"/>
    <property type="evidence" value="ECO:0007669"/>
    <property type="project" value="TreeGrafter"/>
</dbReference>
<organism evidence="11 12">
    <name type="scientific">Lachancea lanzarotensis</name>
    <dbReference type="NCBI Taxonomy" id="1245769"/>
    <lineage>
        <taxon>Eukaryota</taxon>
        <taxon>Fungi</taxon>
        <taxon>Dikarya</taxon>
        <taxon>Ascomycota</taxon>
        <taxon>Saccharomycotina</taxon>
        <taxon>Saccharomycetes</taxon>
        <taxon>Saccharomycetales</taxon>
        <taxon>Saccharomycetaceae</taxon>
        <taxon>Lachancea</taxon>
    </lineage>
</organism>
<evidence type="ECO:0000256" key="7">
    <source>
        <dbReference type="ARBA" id="ARBA00022801"/>
    </source>
</evidence>
<sequence>MALTKEQLKEIETNLVEVASKQVGPIIKEKTGTHFESFDDKANQVDLVTAVDKKIESIIKDALSKLYPDFRFVGEETYKPGDTEIGAEPTFIVDPIDGTTNFIHGYPYSCTSLGLVENGKPVVGVVFNPHLNQMYHASAGNGAFLNGKPIKVAERDLKLQKSIIALEAGSERSSGSSGDDNFDIKQATYKNLLSDQGAYIHGSRSCGSAAMNMCMVATGTLDAYWEGGCWAWDVCAGWSILTEAGGIVVGGNPNEWEVPVDDRCYLAVRGGSTYPSQKTFVEGFWSHVAGKLKYHW</sequence>
<evidence type="ECO:0000256" key="5">
    <source>
        <dbReference type="ARBA" id="ARBA00022671"/>
    </source>
</evidence>
<dbReference type="EC" id="3.1.3.25" evidence="10"/>
<evidence type="ECO:0000256" key="3">
    <source>
        <dbReference type="ARBA" id="ARBA00005152"/>
    </source>
</evidence>
<proteinExistence type="inferred from homology"/>
<feature type="binding site" evidence="9">
    <location>
        <position position="96"/>
    </location>
    <ligand>
        <name>Mg(2+)</name>
        <dbReference type="ChEBI" id="CHEBI:18420"/>
        <label>1</label>
        <note>catalytic</note>
    </ligand>
</feature>
<dbReference type="PRINTS" id="PR00377">
    <property type="entry name" value="IMPHPHTASES"/>
</dbReference>
<evidence type="ECO:0000313" key="11">
    <source>
        <dbReference type="EMBL" id="CEP63775.1"/>
    </source>
</evidence>
<dbReference type="PROSITE" id="PS00629">
    <property type="entry name" value="IMP_1"/>
    <property type="match status" value="1"/>
</dbReference>
<dbReference type="FunFam" id="3.30.540.10:FF:000013">
    <property type="entry name" value="Inositol-1-monophosphatase"/>
    <property type="match status" value="1"/>
</dbReference>
<dbReference type="GO" id="GO:0046872">
    <property type="term" value="F:metal ion binding"/>
    <property type="evidence" value="ECO:0007669"/>
    <property type="project" value="UniProtKB-KW"/>
</dbReference>
<dbReference type="HOGENOM" id="CLU_044118_1_2_1"/>
<dbReference type="Proteomes" id="UP000054304">
    <property type="component" value="Unassembled WGS sequence"/>
</dbReference>
<dbReference type="UniPathway" id="UPA00823">
    <property type="reaction ID" value="UER00788"/>
</dbReference>
<evidence type="ECO:0000256" key="4">
    <source>
        <dbReference type="ARBA" id="ARBA00009759"/>
    </source>
</evidence>
<gene>
    <name evidence="11" type="ORF">LALA0_S09e02234g</name>
</gene>
<accession>A0A0C7NBJ0</accession>
<dbReference type="Gene3D" id="3.40.190.80">
    <property type="match status" value="1"/>
</dbReference>
<dbReference type="GO" id="GO:0008934">
    <property type="term" value="F:inositol monophosphate 1-phosphatase activity"/>
    <property type="evidence" value="ECO:0007669"/>
    <property type="project" value="EnsemblFungi"/>
</dbReference>
<evidence type="ECO:0000256" key="1">
    <source>
        <dbReference type="ARBA" id="ARBA00001033"/>
    </source>
</evidence>
<reference evidence="11 12" key="1">
    <citation type="submission" date="2014-12" db="EMBL/GenBank/DDBJ databases">
        <authorList>
            <person name="Neuveglise Cecile"/>
        </authorList>
    </citation>
    <scope>NUCLEOTIDE SEQUENCE [LARGE SCALE GENOMIC DNA]</scope>
    <source>
        <strain evidence="11 12">CBS 12615</strain>
    </source>
</reference>
<dbReference type="GO" id="GO:0071545">
    <property type="term" value="P:inositol phosphate catabolic process"/>
    <property type="evidence" value="ECO:0007669"/>
    <property type="project" value="EnsemblFungi"/>
</dbReference>
<dbReference type="InterPro" id="IPR000760">
    <property type="entry name" value="Inositol_monophosphatase-like"/>
</dbReference>
<feature type="binding site" evidence="9">
    <location>
        <position position="94"/>
    </location>
    <ligand>
        <name>Mg(2+)</name>
        <dbReference type="ChEBI" id="CHEBI:18420"/>
        <label>1</label>
        <note>catalytic</note>
    </ligand>
</feature>
<dbReference type="Pfam" id="PF00459">
    <property type="entry name" value="Inositol_P"/>
    <property type="match status" value="1"/>
</dbReference>
<keyword evidence="8 9" id="KW-0460">Magnesium</keyword>
<dbReference type="FunFam" id="3.40.190.80:FF:000012">
    <property type="entry name" value="Inositol-1-monophosphatase"/>
    <property type="match status" value="1"/>
</dbReference>
<keyword evidence="7 10" id="KW-0378">Hydrolase</keyword>
<keyword evidence="5" id="KW-0452">Lithium</keyword>